<dbReference type="KEGG" id="tpe:Tpen_1188"/>
<evidence type="ECO:0008006" key="3">
    <source>
        <dbReference type="Google" id="ProtNLM"/>
    </source>
</evidence>
<dbReference type="STRING" id="368408.Tpen_1188"/>
<dbReference type="OrthoDB" id="26043at2157"/>
<dbReference type="HOGENOM" id="CLU_187350_0_0_2"/>
<evidence type="ECO:0000313" key="2">
    <source>
        <dbReference type="Proteomes" id="UP000000641"/>
    </source>
</evidence>
<accession>A1RZF6</accession>
<dbReference type="EMBL" id="CP000505">
    <property type="protein sequence ID" value="ABL78586.1"/>
    <property type="molecule type" value="Genomic_DNA"/>
</dbReference>
<dbReference type="GeneID" id="4600433"/>
<dbReference type="EnsemblBacteria" id="ABL78586">
    <property type="protein sequence ID" value="ABL78586"/>
    <property type="gene ID" value="Tpen_1188"/>
</dbReference>
<keyword evidence="2" id="KW-1185">Reference proteome</keyword>
<proteinExistence type="predicted"/>
<protein>
    <recommendedName>
        <fullName evidence="3">CopG family transcriptional regulator</fullName>
    </recommendedName>
</protein>
<sequence length="88" mass="9714">MRKVKTSITVDSELWEEFKSRVGSERGLRALSRAIEEALEEEVSDVLVVKALEKLLGEGEVPLDVTPVKPRVATNAGEAVRELRGARL</sequence>
<dbReference type="eggNOG" id="arCOG06987">
    <property type="taxonomic scope" value="Archaea"/>
</dbReference>
<dbReference type="AlphaFoldDB" id="A1RZF6"/>
<dbReference type="RefSeq" id="WP_011752851.1">
    <property type="nucleotide sequence ID" value="NC_008698.1"/>
</dbReference>
<organism evidence="1 2">
    <name type="scientific">Thermofilum pendens (strain DSM 2475 / Hrk 5)</name>
    <dbReference type="NCBI Taxonomy" id="368408"/>
    <lineage>
        <taxon>Archaea</taxon>
        <taxon>Thermoproteota</taxon>
        <taxon>Thermoprotei</taxon>
        <taxon>Thermofilales</taxon>
        <taxon>Thermofilaceae</taxon>
        <taxon>Thermofilum</taxon>
    </lineage>
</organism>
<evidence type="ECO:0000313" key="1">
    <source>
        <dbReference type="EMBL" id="ABL78586.1"/>
    </source>
</evidence>
<gene>
    <name evidence="1" type="ordered locus">Tpen_1188</name>
</gene>
<dbReference type="Proteomes" id="UP000000641">
    <property type="component" value="Chromosome"/>
</dbReference>
<name>A1RZF6_THEPD</name>
<reference evidence="2" key="1">
    <citation type="journal article" date="2008" name="J. Bacteriol.">
        <title>Genome sequence of Thermofilum pendens reveals an exceptional loss of biosynthetic pathways without genome reduction.</title>
        <authorList>
            <person name="Anderson I."/>
            <person name="Rodriguez J."/>
            <person name="Susanti D."/>
            <person name="Porat I."/>
            <person name="Reich C."/>
            <person name="Ulrich L.E."/>
            <person name="Elkins J.G."/>
            <person name="Mavromatis K."/>
            <person name="Lykidis A."/>
            <person name="Kim E."/>
            <person name="Thompson L.S."/>
            <person name="Nolan M."/>
            <person name="Land M."/>
            <person name="Copeland A."/>
            <person name="Lapidus A."/>
            <person name="Lucas S."/>
            <person name="Detter C."/>
            <person name="Zhulin I.B."/>
            <person name="Olsen G.J."/>
            <person name="Whitman W."/>
            <person name="Mukhopadhyay B."/>
            <person name="Bristow J."/>
            <person name="Kyrpides N."/>
        </authorList>
    </citation>
    <scope>NUCLEOTIDE SEQUENCE [LARGE SCALE GENOMIC DNA]</scope>
    <source>
        <strain evidence="2">DSM 2475 / Hrk 5</strain>
    </source>
</reference>